<dbReference type="Proteomes" id="UP000186235">
    <property type="component" value="Unassembled WGS sequence"/>
</dbReference>
<reference evidence="2" key="1">
    <citation type="submission" date="2017-01" db="EMBL/GenBank/DDBJ databases">
        <authorList>
            <person name="Varghese N."/>
            <person name="Submissions S."/>
        </authorList>
    </citation>
    <scope>NUCLEOTIDE SEQUENCE [LARGE SCALE GENOMIC DNA]</scope>
    <source>
        <strain evidence="2">3bp</strain>
    </source>
</reference>
<evidence type="ECO:0000313" key="2">
    <source>
        <dbReference type="Proteomes" id="UP000186235"/>
    </source>
</evidence>
<sequence>MAEPHGAPQRPYHRTVVDGVPVLWADLATDPTVTLLFGVGLQDMDPRTVGITHLVEHLVMRRVGRVDIPHNAESTLRSTSFYATGRPDQLVDFVDRVCRAVRELSTVTPEEVDLERRTVLAEVGRESLYAAHDAFTVRYGPSGTGVAALSHTRLMDWTIDEVREAAARWFHRDNAVLVSTAPLPAGLRLDLPSGPPVARLPHPPSVLPGPSWAEHSSDELVLSGECSTEHDDATRILATAVLTEALNATLRTAQGDVYTVQSMAVQVDDAREVLTVAADPGPERVCDVLVATLDVLERLAVSGPGPDELERARAVLANELGLVASHAWWLDLAASYELRGFTASSPAEVSARLPEVSGQAVAAVLTELRSTLLVCFPAGHVPHDEALARLAKDRLGAVSLLDDTSPVPRRGGSRHKARFFSPARGSSVRLLEDRFVLTDPGATYTIRHQEVLLAGVDEDGDVELVTARGASVVLVPALFRNLAAPLARTVDRLGPTVRYVKSTAAGTTGDPAPVPAR</sequence>
<gene>
    <name evidence="1" type="ORF">SAMN05518682_3591</name>
</gene>
<evidence type="ECO:0000313" key="1">
    <source>
        <dbReference type="EMBL" id="SIQ78195.1"/>
    </source>
</evidence>
<dbReference type="RefSeq" id="WP_076406432.1">
    <property type="nucleotide sequence ID" value="NZ_FTMI01000008.1"/>
</dbReference>
<dbReference type="AlphaFoldDB" id="A0A1N6VK73"/>
<proteinExistence type="predicted"/>
<dbReference type="GO" id="GO:0046872">
    <property type="term" value="F:metal ion binding"/>
    <property type="evidence" value="ECO:0007669"/>
    <property type="project" value="InterPro"/>
</dbReference>
<protein>
    <submittedName>
        <fullName evidence="1">Predicted Zn-dependent peptidase</fullName>
    </submittedName>
</protein>
<name>A0A1N6VK73_9MICO</name>
<organism evidence="1 2">
    <name type="scientific">Cellulosimicrobium aquatile</name>
    <dbReference type="NCBI Taxonomy" id="1612203"/>
    <lineage>
        <taxon>Bacteria</taxon>
        <taxon>Bacillati</taxon>
        <taxon>Actinomycetota</taxon>
        <taxon>Actinomycetes</taxon>
        <taxon>Micrococcales</taxon>
        <taxon>Promicromonosporaceae</taxon>
        <taxon>Cellulosimicrobium</taxon>
    </lineage>
</organism>
<keyword evidence="2" id="KW-1185">Reference proteome</keyword>
<dbReference type="InterPro" id="IPR011249">
    <property type="entry name" value="Metalloenz_LuxS/M16"/>
</dbReference>
<dbReference type="Gene3D" id="3.30.830.10">
    <property type="entry name" value="Metalloenzyme, LuxS/M16 peptidase-like"/>
    <property type="match status" value="2"/>
</dbReference>
<accession>A0A1N6VK73</accession>
<dbReference type="EMBL" id="FTMI01000008">
    <property type="protein sequence ID" value="SIQ78195.1"/>
    <property type="molecule type" value="Genomic_DNA"/>
</dbReference>
<dbReference type="SUPFAM" id="SSF63411">
    <property type="entry name" value="LuxS/MPP-like metallohydrolase"/>
    <property type="match status" value="2"/>
</dbReference>